<dbReference type="SUPFAM" id="SSF50475">
    <property type="entry name" value="FMN-binding split barrel"/>
    <property type="match status" value="2"/>
</dbReference>
<accession>A0A417XSY8</accession>
<reference evidence="1 2" key="1">
    <citation type="submission" date="2018-09" db="EMBL/GenBank/DDBJ databases">
        <title>Genome sequencing of Nocardioides immobilis CCTCC AB 2017083 for comparison to Nocardioides silvaticus.</title>
        <authorList>
            <person name="Li C."/>
            <person name="Wang G."/>
        </authorList>
    </citation>
    <scope>NUCLEOTIDE SEQUENCE [LARGE SCALE GENOMIC DNA]</scope>
    <source>
        <strain evidence="1 2">CCTCC AB 2017083</strain>
    </source>
</reference>
<dbReference type="Gene3D" id="2.30.110.10">
    <property type="entry name" value="Electron Transport, Fmn-binding Protein, Chain A"/>
    <property type="match status" value="1"/>
</dbReference>
<evidence type="ECO:0000313" key="1">
    <source>
        <dbReference type="EMBL" id="RHW23415.1"/>
    </source>
</evidence>
<evidence type="ECO:0000313" key="2">
    <source>
        <dbReference type="Proteomes" id="UP000283644"/>
    </source>
</evidence>
<gene>
    <name evidence="1" type="ORF">D0Z08_29735</name>
</gene>
<dbReference type="EMBL" id="QXGH01000047">
    <property type="protein sequence ID" value="RHW23415.1"/>
    <property type="molecule type" value="Genomic_DNA"/>
</dbReference>
<keyword evidence="2" id="KW-1185">Reference proteome</keyword>
<sequence>MTRARSDASRILSRGRLAYVAIDVGTGPLVTPVLYGALGEDLWFVTNRQALKARVLARRPAAGWVVSGDDSSVVAAGEAQLFSLSDPRAALARVAELAHAPAALVSWAKRNPRQVAGFLGDSVVRPSRALPQDVVLVRLRPTASVVVDRPAHVEDAEVSPAVTSALPEALAHLPATPYGVLGLVTPQGPLALPIAWDGTTATLPDQVADLVRDAGPSVCVTFDDPVRNRPTQQRGVVLRGSGGPVLAGTSTGWAVDATRITYWDGFDTRTVTLTREPVPTP</sequence>
<comment type="caution">
    <text evidence="1">The sequence shown here is derived from an EMBL/GenBank/DDBJ whole genome shotgun (WGS) entry which is preliminary data.</text>
</comment>
<dbReference type="Pfam" id="PF12900">
    <property type="entry name" value="Pyridox_ox_2"/>
    <property type="match status" value="1"/>
</dbReference>
<dbReference type="OrthoDB" id="3790923at2"/>
<proteinExistence type="predicted"/>
<name>A0A417XSY8_9ACTN</name>
<protein>
    <recommendedName>
        <fullName evidence="3">Pyridoxamine 5'-phosphate oxidase family protein</fullName>
    </recommendedName>
</protein>
<dbReference type="InterPro" id="IPR012349">
    <property type="entry name" value="Split_barrel_FMN-bd"/>
</dbReference>
<dbReference type="AlphaFoldDB" id="A0A417XSY8"/>
<evidence type="ECO:0008006" key="3">
    <source>
        <dbReference type="Google" id="ProtNLM"/>
    </source>
</evidence>
<dbReference type="InterPro" id="IPR024747">
    <property type="entry name" value="Pyridox_Oxase-rel"/>
</dbReference>
<organism evidence="1 2">
    <name type="scientific">Nocardioides immobilis</name>
    <dbReference type="NCBI Taxonomy" id="2049295"/>
    <lineage>
        <taxon>Bacteria</taxon>
        <taxon>Bacillati</taxon>
        <taxon>Actinomycetota</taxon>
        <taxon>Actinomycetes</taxon>
        <taxon>Propionibacteriales</taxon>
        <taxon>Nocardioidaceae</taxon>
        <taxon>Nocardioides</taxon>
    </lineage>
</organism>
<dbReference type="Proteomes" id="UP000283644">
    <property type="component" value="Unassembled WGS sequence"/>
</dbReference>
<dbReference type="RefSeq" id="WP_118928908.1">
    <property type="nucleotide sequence ID" value="NZ_QXGH01000047.1"/>
</dbReference>